<feature type="compositionally biased region" description="Low complexity" evidence="2">
    <location>
        <begin position="232"/>
        <end position="241"/>
    </location>
</feature>
<dbReference type="Proteomes" id="UP000274131">
    <property type="component" value="Unassembled WGS sequence"/>
</dbReference>
<evidence type="ECO:0000256" key="1">
    <source>
        <dbReference type="SAM" id="Coils"/>
    </source>
</evidence>
<feature type="compositionally biased region" description="Gly residues" evidence="2">
    <location>
        <begin position="192"/>
        <end position="201"/>
    </location>
</feature>
<feature type="region of interest" description="Disordered" evidence="2">
    <location>
        <begin position="1"/>
        <end position="22"/>
    </location>
</feature>
<feature type="compositionally biased region" description="Low complexity" evidence="2">
    <location>
        <begin position="1008"/>
        <end position="1021"/>
    </location>
</feature>
<feature type="compositionally biased region" description="Polar residues" evidence="2">
    <location>
        <begin position="250"/>
        <end position="267"/>
    </location>
</feature>
<name>A0A0N4V428_ENTVE</name>
<feature type="region of interest" description="Disordered" evidence="2">
    <location>
        <begin position="125"/>
        <end position="375"/>
    </location>
</feature>
<accession>A0A0N4V428</accession>
<feature type="compositionally biased region" description="Low complexity" evidence="2">
    <location>
        <begin position="812"/>
        <end position="826"/>
    </location>
</feature>
<evidence type="ECO:0000256" key="2">
    <source>
        <dbReference type="SAM" id="MobiDB-lite"/>
    </source>
</evidence>
<dbReference type="Pfam" id="PF02213">
    <property type="entry name" value="GYF"/>
    <property type="match status" value="1"/>
</dbReference>
<dbReference type="InterPro" id="IPR051640">
    <property type="entry name" value="GRB10-interact_GYF"/>
</dbReference>
<keyword evidence="1" id="KW-0175">Coiled coil</keyword>
<proteinExistence type="predicted"/>
<dbReference type="STRING" id="51028.A0A0N4V428"/>
<feature type="region of interest" description="Disordered" evidence="2">
    <location>
        <begin position="1000"/>
        <end position="1045"/>
    </location>
</feature>
<evidence type="ECO:0000259" key="3">
    <source>
        <dbReference type="PROSITE" id="PS50829"/>
    </source>
</evidence>
<feature type="region of interest" description="Disordered" evidence="2">
    <location>
        <begin position="729"/>
        <end position="748"/>
    </location>
</feature>
<dbReference type="EMBL" id="UXUI01007889">
    <property type="protein sequence ID" value="VDD89795.1"/>
    <property type="molecule type" value="Genomic_DNA"/>
</dbReference>
<reference evidence="6" key="1">
    <citation type="submission" date="2017-02" db="UniProtKB">
        <authorList>
            <consortium name="WormBaseParasite"/>
        </authorList>
    </citation>
    <scope>IDENTIFICATION</scope>
</reference>
<feature type="compositionally biased region" description="Low complexity" evidence="2">
    <location>
        <begin position="325"/>
        <end position="340"/>
    </location>
</feature>
<dbReference type="CDD" id="cd22249">
    <property type="entry name" value="UDM1_RNF168_RNF169-like"/>
    <property type="match status" value="1"/>
</dbReference>
<reference evidence="4 5" key="2">
    <citation type="submission" date="2018-10" db="EMBL/GenBank/DDBJ databases">
        <authorList>
            <consortium name="Pathogen Informatics"/>
        </authorList>
    </citation>
    <scope>NUCLEOTIDE SEQUENCE [LARGE SCALE GENOMIC DNA]</scope>
</reference>
<dbReference type="SUPFAM" id="SSF55277">
    <property type="entry name" value="GYF domain"/>
    <property type="match status" value="1"/>
</dbReference>
<dbReference type="InterPro" id="IPR035445">
    <property type="entry name" value="GYF-like_dom_sf"/>
</dbReference>
<feature type="region of interest" description="Disordered" evidence="2">
    <location>
        <begin position="765"/>
        <end position="904"/>
    </location>
</feature>
<gene>
    <name evidence="4" type="ORF">EVEC_LOCUS4546</name>
</gene>
<dbReference type="InterPro" id="IPR003169">
    <property type="entry name" value="GYF"/>
</dbReference>
<dbReference type="GO" id="GO:0005829">
    <property type="term" value="C:cytosol"/>
    <property type="evidence" value="ECO:0007669"/>
    <property type="project" value="TreeGrafter"/>
</dbReference>
<dbReference type="OrthoDB" id="48509at2759"/>
<evidence type="ECO:0000313" key="4">
    <source>
        <dbReference type="EMBL" id="VDD89795.1"/>
    </source>
</evidence>
<dbReference type="SMART" id="SM00444">
    <property type="entry name" value="GYF"/>
    <property type="match status" value="1"/>
</dbReference>
<feature type="compositionally biased region" description="Polar residues" evidence="2">
    <location>
        <begin position="891"/>
        <end position="901"/>
    </location>
</feature>
<feature type="compositionally biased region" description="Basic and acidic residues" evidence="2">
    <location>
        <begin position="347"/>
        <end position="358"/>
    </location>
</feature>
<feature type="compositionally biased region" description="Polar residues" evidence="2">
    <location>
        <begin position="735"/>
        <end position="747"/>
    </location>
</feature>
<sequence length="1082" mass="118503">MRSTSTTNNAPVPPGKPSMNRVDAPALNVVQDYPLSEPIFVKNRYGREDLLALLPRDSTYPDGLQKCQFFVEIPQQPIVLTPLTDAETVLGRLQHNINSSKAMSALSHAERTLISSSNVIGQGNTAAVGSTGPSSQSSWAGGSNVGRGGGQSARGSFNAFRGRGGQVLSAGAHAGNVPETTGGSKYVPVRGRGSGTIGRGGSTSTFNSRAQGLYDPRDPRDRPRQRVRSVSDDTTSPLTSSGSGGAGQTVDDTSACGNAWSQPSNRSSWRKYAANSSGLHQHGSTDSSSVNRTSMPEWMVDEQEKGPDLVSTRSGSFDENGQFRASDSSPKSSAASNAGSILTKIAGTKDTKQPETRMRAQVSPRAPEPIPISNPWNVISEAPENRLDISEQLAQQTQMSLLLPSAPIARLTSDIFEPKIPEEVQVTSRPLVTNVNPAVTDDEWYYVDPRNSLQGPFPTSHMEAWFKSGYFSRDLNVRKGSGPNAHFQTLGELIQVNGGASPFRSKPVDPASIVPVHLSLQSQNPDLSGNPWTGEINESLLKAAKVEEQRQKLEEEQRRVAEKEKELKEMQENLKRQEEERLMKVREMELKLQQQQEELARRAAEERERAAAREREMEVERRRIAEEIERAKREEIRKALADERKREEEERIAREKEIARIKAEAESLRLEKLEKEEAARKAEEEARKRALALEEQKRKELLEKERELAKQTSIEAKKQLPAKIEVTEEFAPASKQRSNTPHVQQGGTKVWQAVYRTGDEKLITTKVAPWQASGEGSFTAGGKKEKSLLEIQQEEERQLLAERKQKQEGPNSGRSGATGSVTSGGVWAASPQKLSWSQHTQLNRQASSPTTKTVAWGGAGLHQETRPVSLMFDGPSLESSNKQSKKNLSSPAKSNKTSSKDAWQVGLKQDTSKLQQETVKKLFKQTATDISDGFTKWVVQRVKQLNSQVDADVLAEFIENVDSPDEVEDYIIGYLGDNTQVKEFVREFLAKRGDARLKKRAPIKDDLSGPAPAADPSSSGNSYGGNGNGQQHSSTGGKKKKKGKGGRLIVDGACLGFKGTADSNRVNIGEIATLSAMEVGHR</sequence>
<dbReference type="PANTHER" id="PTHR14445:SF36">
    <property type="entry name" value="FI03272P-RELATED"/>
    <property type="match status" value="1"/>
</dbReference>
<organism evidence="6">
    <name type="scientific">Enterobius vermicularis</name>
    <name type="common">Human pinworm</name>
    <dbReference type="NCBI Taxonomy" id="51028"/>
    <lineage>
        <taxon>Eukaryota</taxon>
        <taxon>Metazoa</taxon>
        <taxon>Ecdysozoa</taxon>
        <taxon>Nematoda</taxon>
        <taxon>Chromadorea</taxon>
        <taxon>Rhabditida</taxon>
        <taxon>Spirurina</taxon>
        <taxon>Oxyuridomorpha</taxon>
        <taxon>Oxyuroidea</taxon>
        <taxon>Oxyuridae</taxon>
        <taxon>Enterobius</taxon>
    </lineage>
</organism>
<feature type="compositionally biased region" description="Basic and acidic residues" evidence="2">
    <location>
        <begin position="215"/>
        <end position="224"/>
    </location>
</feature>
<evidence type="ECO:0000313" key="6">
    <source>
        <dbReference type="WBParaSite" id="EVEC_0000483801-mRNA-1"/>
    </source>
</evidence>
<dbReference type="AlphaFoldDB" id="A0A0N4V428"/>
<protein>
    <submittedName>
        <fullName evidence="6">GYF domain-containing protein</fullName>
    </submittedName>
</protein>
<feature type="compositionally biased region" description="Polar residues" evidence="2">
    <location>
        <begin position="1"/>
        <end position="10"/>
    </location>
</feature>
<feature type="domain" description="GYF" evidence="3">
    <location>
        <begin position="441"/>
        <end position="491"/>
    </location>
</feature>
<feature type="compositionally biased region" description="Gly residues" evidence="2">
    <location>
        <begin position="143"/>
        <end position="152"/>
    </location>
</feature>
<feature type="coiled-coil region" evidence="1">
    <location>
        <begin position="536"/>
        <end position="719"/>
    </location>
</feature>
<dbReference type="PROSITE" id="PS50829">
    <property type="entry name" value="GYF"/>
    <property type="match status" value="1"/>
</dbReference>
<evidence type="ECO:0000313" key="5">
    <source>
        <dbReference type="Proteomes" id="UP000274131"/>
    </source>
</evidence>
<dbReference type="WBParaSite" id="EVEC_0000483801-mRNA-1">
    <property type="protein sequence ID" value="EVEC_0000483801-mRNA-1"/>
    <property type="gene ID" value="EVEC_0000483801"/>
</dbReference>
<dbReference type="Gene3D" id="3.30.1490.40">
    <property type="match status" value="1"/>
</dbReference>
<feature type="compositionally biased region" description="Polar residues" evidence="2">
    <location>
        <begin position="832"/>
        <end position="853"/>
    </location>
</feature>
<feature type="compositionally biased region" description="Basic and acidic residues" evidence="2">
    <location>
        <begin position="782"/>
        <end position="807"/>
    </location>
</feature>
<dbReference type="PANTHER" id="PTHR14445">
    <property type="entry name" value="GRB10 INTERACTING GYF PROTEIN"/>
    <property type="match status" value="1"/>
</dbReference>
<keyword evidence="5" id="KW-1185">Reference proteome</keyword>
<feature type="compositionally biased region" description="Polar residues" evidence="2">
    <location>
        <begin position="125"/>
        <end position="140"/>
    </location>
</feature>
<feature type="compositionally biased region" description="Polar residues" evidence="2">
    <location>
        <begin position="274"/>
        <end position="294"/>
    </location>
</feature>
<feature type="compositionally biased region" description="Low complexity" evidence="2">
    <location>
        <begin position="876"/>
        <end position="890"/>
    </location>
</feature>